<dbReference type="PANTHER" id="PTHR10578">
    <property type="entry name" value="S -2-HYDROXY-ACID OXIDASE-RELATED"/>
    <property type="match status" value="1"/>
</dbReference>
<feature type="binding site" evidence="7">
    <location>
        <position position="276"/>
    </location>
    <ligand>
        <name>glyoxylate</name>
        <dbReference type="ChEBI" id="CHEBI:36655"/>
    </ligand>
</feature>
<evidence type="ECO:0000313" key="9">
    <source>
        <dbReference type="EMBL" id="GGG72852.1"/>
    </source>
</evidence>
<evidence type="ECO:0000256" key="4">
    <source>
        <dbReference type="ARBA" id="ARBA00023002"/>
    </source>
</evidence>
<feature type="binding site" evidence="7">
    <location>
        <position position="156"/>
    </location>
    <ligand>
        <name>FMN</name>
        <dbReference type="ChEBI" id="CHEBI:58210"/>
    </ligand>
</feature>
<comment type="similarity">
    <text evidence="5">Belongs to the FMN-dependent alpha-hydroxy acid dehydrogenase family.</text>
</comment>
<feature type="binding site" evidence="7">
    <location>
        <begin position="78"/>
        <end position="80"/>
    </location>
    <ligand>
        <name>FMN</name>
        <dbReference type="ChEBI" id="CHEBI:58210"/>
    </ligand>
</feature>
<keyword evidence="2 7" id="KW-0285">Flavoprotein</keyword>
<reference evidence="9" key="1">
    <citation type="journal article" date="2014" name="Int. J. Syst. Evol. Microbiol.">
        <title>Complete genome sequence of Corynebacterium casei LMG S-19264T (=DSM 44701T), isolated from a smear-ripened cheese.</title>
        <authorList>
            <consortium name="US DOE Joint Genome Institute (JGI-PGF)"/>
            <person name="Walter F."/>
            <person name="Albersmeier A."/>
            <person name="Kalinowski J."/>
            <person name="Ruckert C."/>
        </authorList>
    </citation>
    <scope>NUCLEOTIDE SEQUENCE</scope>
    <source>
        <strain evidence="9">CGMCC 1.15762</strain>
    </source>
</reference>
<dbReference type="NCBIfam" id="NF008398">
    <property type="entry name" value="PRK11197.1"/>
    <property type="match status" value="1"/>
</dbReference>
<evidence type="ECO:0000256" key="6">
    <source>
        <dbReference type="PIRSR" id="PIRSR000138-1"/>
    </source>
</evidence>
<dbReference type="Gene3D" id="3.20.20.70">
    <property type="entry name" value="Aldolase class I"/>
    <property type="match status" value="1"/>
</dbReference>
<evidence type="ECO:0000256" key="7">
    <source>
        <dbReference type="PIRSR" id="PIRSR000138-2"/>
    </source>
</evidence>
<dbReference type="RefSeq" id="WP_188790212.1">
    <property type="nucleotide sequence ID" value="NZ_BMJV01000004.1"/>
</dbReference>
<accession>A0A8J2ZJM0</accession>
<evidence type="ECO:0000256" key="3">
    <source>
        <dbReference type="ARBA" id="ARBA00022643"/>
    </source>
</evidence>
<dbReference type="PIRSF" id="PIRSF000138">
    <property type="entry name" value="Al-hdrx_acd_dh"/>
    <property type="match status" value="1"/>
</dbReference>
<feature type="binding site" evidence="7">
    <location>
        <position position="279"/>
    </location>
    <ligand>
        <name>glyoxylate</name>
        <dbReference type="ChEBI" id="CHEBI:36655"/>
    </ligand>
</feature>
<name>A0A8J2ZJM0_9RHOB</name>
<feature type="binding site" evidence="7">
    <location>
        <begin position="307"/>
        <end position="311"/>
    </location>
    <ligand>
        <name>FMN</name>
        <dbReference type="ChEBI" id="CHEBI:58210"/>
    </ligand>
</feature>
<feature type="binding site" evidence="7">
    <location>
        <position position="165"/>
    </location>
    <ligand>
        <name>glyoxylate</name>
        <dbReference type="ChEBI" id="CHEBI:36655"/>
    </ligand>
</feature>
<evidence type="ECO:0000259" key="8">
    <source>
        <dbReference type="PROSITE" id="PS51349"/>
    </source>
</evidence>
<dbReference type="PROSITE" id="PS51349">
    <property type="entry name" value="FMN_HYDROXY_ACID_DH_2"/>
    <property type="match status" value="1"/>
</dbReference>
<comment type="caution">
    <text evidence="9">The sequence shown here is derived from an EMBL/GenBank/DDBJ whole genome shotgun (WGS) entry which is preliminary data.</text>
</comment>
<dbReference type="AlphaFoldDB" id="A0A8J2ZJM0"/>
<dbReference type="Pfam" id="PF01070">
    <property type="entry name" value="FMN_dh"/>
    <property type="match status" value="1"/>
</dbReference>
<keyword evidence="3 7" id="KW-0288">FMN</keyword>
<feature type="binding site" evidence="7">
    <location>
        <position position="130"/>
    </location>
    <ligand>
        <name>FMN</name>
        <dbReference type="ChEBI" id="CHEBI:58210"/>
    </ligand>
</feature>
<feature type="binding site" evidence="7">
    <location>
        <position position="274"/>
    </location>
    <ligand>
        <name>FMN</name>
        <dbReference type="ChEBI" id="CHEBI:58210"/>
    </ligand>
</feature>
<dbReference type="FunFam" id="3.20.20.70:FF:000029">
    <property type="entry name" value="L-lactate dehydrogenase"/>
    <property type="match status" value="1"/>
</dbReference>
<feature type="active site" description="Proton acceptor" evidence="6">
    <location>
        <position position="276"/>
    </location>
</feature>
<dbReference type="InterPro" id="IPR037396">
    <property type="entry name" value="FMN_HAD"/>
</dbReference>
<keyword evidence="10" id="KW-1185">Reference proteome</keyword>
<organism evidence="9 10">
    <name type="scientific">Salipiger pallidus</name>
    <dbReference type="NCBI Taxonomy" id="1775170"/>
    <lineage>
        <taxon>Bacteria</taxon>
        <taxon>Pseudomonadati</taxon>
        <taxon>Pseudomonadota</taxon>
        <taxon>Alphaproteobacteria</taxon>
        <taxon>Rhodobacterales</taxon>
        <taxon>Roseobacteraceae</taxon>
        <taxon>Salipiger</taxon>
    </lineage>
</organism>
<sequence>MPKITEIEDLKRIYRRRVPKMFFDYCESGSWTEQTFRENSSDFDDIYLRQRVAIDMTGRSLATQMIGQDVSMPLALAPVGMTGMQHADGEIHAARAAGKAGVPYTLSTMSICSIEDVAENTDKPFWLQVYTLKDDEFMQRLFDRAKAAKCSAAVITVDLQMLGQRHKDIKNGLSAPPKLTPASVANMATKVPWGLEMLQTKRRFFGNIVGHAKGVDDPSNLAAWTANAFDQALDWDRIRQFRKMWDGPLIIKGIMDPRDALEACNVGADAIVVSNHGGRQLDGALSSIRALGPILDAVGNRIEVHIDSGIRSGQDVLKAVAMGAKGAWIGRAYIYGLGAMGEQGVSEALRVMRTELDTSMGLCGRTDINSVDRDILMIPKGFSGDWEE</sequence>
<gene>
    <name evidence="9" type="primary">lctB</name>
    <name evidence="9" type="ORF">GCM10011415_21260</name>
</gene>
<keyword evidence="4" id="KW-0560">Oxidoreductase</keyword>
<dbReference type="PANTHER" id="PTHR10578:SF107">
    <property type="entry name" value="2-HYDROXYACID OXIDASE 1"/>
    <property type="match status" value="1"/>
</dbReference>
<feature type="binding site" evidence="7">
    <location>
        <position position="107"/>
    </location>
    <ligand>
        <name>FMN</name>
        <dbReference type="ChEBI" id="CHEBI:58210"/>
    </ligand>
</feature>
<dbReference type="InterPro" id="IPR013785">
    <property type="entry name" value="Aldolase_TIM"/>
</dbReference>
<feature type="binding site" evidence="7">
    <location>
        <position position="25"/>
    </location>
    <ligand>
        <name>glyoxylate</name>
        <dbReference type="ChEBI" id="CHEBI:36655"/>
    </ligand>
</feature>
<evidence type="ECO:0000256" key="2">
    <source>
        <dbReference type="ARBA" id="ARBA00022630"/>
    </source>
</evidence>
<dbReference type="PROSITE" id="PS00557">
    <property type="entry name" value="FMN_HYDROXY_ACID_DH_1"/>
    <property type="match status" value="1"/>
</dbReference>
<dbReference type="GO" id="GO:0016614">
    <property type="term" value="F:oxidoreductase activity, acting on CH-OH group of donors"/>
    <property type="evidence" value="ECO:0007669"/>
    <property type="project" value="UniProtKB-ARBA"/>
</dbReference>
<dbReference type="InterPro" id="IPR012133">
    <property type="entry name" value="Alpha-hydoxy_acid_DH_FMN"/>
</dbReference>
<dbReference type="SUPFAM" id="SSF51395">
    <property type="entry name" value="FMN-linked oxidoreductases"/>
    <property type="match status" value="1"/>
</dbReference>
<feature type="domain" description="FMN hydroxy acid dehydrogenase" evidence="8">
    <location>
        <begin position="1"/>
        <end position="381"/>
    </location>
</feature>
<dbReference type="InterPro" id="IPR008259">
    <property type="entry name" value="FMN_hydac_DH_AS"/>
</dbReference>
<proteinExistence type="inferred from homology"/>
<evidence type="ECO:0000313" key="10">
    <source>
        <dbReference type="Proteomes" id="UP000617145"/>
    </source>
</evidence>
<protein>
    <submittedName>
        <fullName evidence="9">Alpha-hydroxy-acid oxidizing enzyme</fullName>
    </submittedName>
</protein>
<dbReference type="Proteomes" id="UP000617145">
    <property type="component" value="Unassembled WGS sequence"/>
</dbReference>
<dbReference type="GO" id="GO:0005886">
    <property type="term" value="C:plasma membrane"/>
    <property type="evidence" value="ECO:0007669"/>
    <property type="project" value="TreeGrafter"/>
</dbReference>
<feature type="binding site" evidence="7">
    <location>
        <begin position="330"/>
        <end position="331"/>
    </location>
    <ligand>
        <name>FMN</name>
        <dbReference type="ChEBI" id="CHEBI:58210"/>
    </ligand>
</feature>
<reference evidence="9" key="2">
    <citation type="submission" date="2020-09" db="EMBL/GenBank/DDBJ databases">
        <authorList>
            <person name="Sun Q."/>
            <person name="Zhou Y."/>
        </authorList>
    </citation>
    <scope>NUCLEOTIDE SEQUENCE</scope>
    <source>
        <strain evidence="9">CGMCC 1.15762</strain>
    </source>
</reference>
<feature type="binding site" evidence="7">
    <location>
        <position position="128"/>
    </location>
    <ligand>
        <name>FMN</name>
        <dbReference type="ChEBI" id="CHEBI:58210"/>
    </ligand>
</feature>
<dbReference type="InterPro" id="IPR000262">
    <property type="entry name" value="FMN-dep_DH"/>
</dbReference>
<comment type="cofactor">
    <cofactor evidence="1">
        <name>FMN</name>
        <dbReference type="ChEBI" id="CHEBI:58210"/>
    </cofactor>
</comment>
<dbReference type="CDD" id="cd02809">
    <property type="entry name" value="alpha_hydroxyacid_oxid_FMN"/>
    <property type="match status" value="1"/>
</dbReference>
<feature type="binding site" evidence="7">
    <location>
        <position position="252"/>
    </location>
    <ligand>
        <name>FMN</name>
        <dbReference type="ChEBI" id="CHEBI:58210"/>
    </ligand>
</feature>
<evidence type="ECO:0000256" key="1">
    <source>
        <dbReference type="ARBA" id="ARBA00001917"/>
    </source>
</evidence>
<dbReference type="GO" id="GO:0010181">
    <property type="term" value="F:FMN binding"/>
    <property type="evidence" value="ECO:0007669"/>
    <property type="project" value="InterPro"/>
</dbReference>
<evidence type="ECO:0000256" key="5">
    <source>
        <dbReference type="ARBA" id="ARBA00024042"/>
    </source>
</evidence>
<dbReference type="EMBL" id="BMJV01000004">
    <property type="protein sequence ID" value="GGG72852.1"/>
    <property type="molecule type" value="Genomic_DNA"/>
</dbReference>